<evidence type="ECO:0000256" key="9">
    <source>
        <dbReference type="ARBA" id="ARBA00076996"/>
    </source>
</evidence>
<feature type="binding site" evidence="15">
    <location>
        <position position="334"/>
    </location>
    <ligand>
        <name>Ca(2+)</name>
        <dbReference type="ChEBI" id="CHEBI:29108"/>
        <label>3</label>
    </ligand>
</feature>
<dbReference type="GO" id="GO:0046872">
    <property type="term" value="F:metal ion binding"/>
    <property type="evidence" value="ECO:0007669"/>
    <property type="project" value="UniProtKB-KW"/>
</dbReference>
<proteinExistence type="evidence at protein level"/>
<evidence type="ECO:0000256" key="10">
    <source>
        <dbReference type="ARBA" id="ARBA00084087"/>
    </source>
</evidence>
<comment type="catalytic activity">
    <reaction evidence="7">
        <text>NAD(+) + NADPH + H(+)(in) = NADH + NADP(+) + H(+)(out)</text>
        <dbReference type="Rhea" id="RHEA:47992"/>
        <dbReference type="ChEBI" id="CHEBI:15378"/>
        <dbReference type="ChEBI" id="CHEBI:57540"/>
        <dbReference type="ChEBI" id="CHEBI:57783"/>
        <dbReference type="ChEBI" id="CHEBI:57945"/>
        <dbReference type="ChEBI" id="CHEBI:58349"/>
        <dbReference type="EC" id="7.1.1.1"/>
    </reaction>
</comment>
<dbReference type="Pfam" id="PF01262">
    <property type="entry name" value="AlaDh_PNT_C"/>
    <property type="match status" value="1"/>
</dbReference>
<evidence type="ECO:0000256" key="7">
    <source>
        <dbReference type="ARBA" id="ARBA00048202"/>
    </source>
</evidence>
<keyword evidence="6" id="KW-0520">NAD</keyword>
<accession>A0QNT0</accession>
<dbReference type="Pfam" id="PF05222">
    <property type="entry name" value="AlaDh_PNT_N"/>
    <property type="match status" value="1"/>
</dbReference>
<evidence type="ECO:0000256" key="6">
    <source>
        <dbReference type="ARBA" id="ARBA00023027"/>
    </source>
</evidence>
<dbReference type="OrthoDB" id="9804592at2"/>
<dbReference type="PDB" id="3P2Y">
    <property type="method" value="X-ray"/>
    <property type="resolution" value="1.82 A"/>
    <property type="chains" value="A=1-360"/>
</dbReference>
<evidence type="ECO:0000256" key="4">
    <source>
        <dbReference type="ARBA" id="ARBA00022857"/>
    </source>
</evidence>
<dbReference type="KEGG" id="msm:MSMEG_0152"/>
<dbReference type="PaxDb" id="246196-MSMEI_0149"/>
<dbReference type="AlphaFoldDB" id="A0QNT0"/>
<feature type="domain" description="Alanine dehydrogenase/pyridine nucleotide transhydrogenase NAD(H)-binding" evidence="11">
    <location>
        <begin position="144"/>
        <end position="306"/>
    </location>
</feature>
<dbReference type="InterPro" id="IPR007698">
    <property type="entry name" value="AlaDH/PNT_NAD(H)-bd"/>
</dbReference>
<dbReference type="KEGG" id="msb:LJ00_00765"/>
<evidence type="ECO:0000256" key="5">
    <source>
        <dbReference type="ARBA" id="ARBA00022967"/>
    </source>
</evidence>
<dbReference type="PANTHER" id="PTHR10160:SF19">
    <property type="entry name" value="PROTON-TRANSLOCATING NAD(P)(+) TRANSHYDROGENASE"/>
    <property type="match status" value="1"/>
</dbReference>
<evidence type="ECO:0000259" key="12">
    <source>
        <dbReference type="SMART" id="SM01003"/>
    </source>
</evidence>
<dbReference type="PATRIC" id="fig|246196.19.peg.149"/>
<dbReference type="SMART" id="SM01002">
    <property type="entry name" value="AlaDh_PNT_C"/>
    <property type="match status" value="1"/>
</dbReference>
<dbReference type="FunFam" id="3.40.50.720:FF:000188">
    <property type="entry name" value="NAD(P) transhydrogenase alpha subunit 1"/>
    <property type="match status" value="1"/>
</dbReference>
<organism evidence="13 14">
    <name type="scientific">Mycolicibacterium smegmatis (strain ATCC 700084 / mc(2)155)</name>
    <name type="common">Mycobacterium smegmatis</name>
    <dbReference type="NCBI Taxonomy" id="246196"/>
    <lineage>
        <taxon>Bacteria</taxon>
        <taxon>Bacillati</taxon>
        <taxon>Actinomycetota</taxon>
        <taxon>Actinomycetes</taxon>
        <taxon>Mycobacteriales</taxon>
        <taxon>Mycobacteriaceae</taxon>
        <taxon>Mycolicibacterium</taxon>
    </lineage>
</organism>
<sequence>MTLIGVPRESAEGERRVALVPKVVEKLSARGLEVVVESAAGAGALFSDADYERAGATIGDPWPADVVVKVNPPTSDEISQLKPGSVLIGFLAPRTQPELASRLRIADVTAFAMESIPRISRAQTMDALSSQANVAGYKAVLLGASLSTRFVPMLTTAAGTVKPASALVLGVGVAGLQALATAKRLGAKTTGYDVRPEVAEQVRSVGAQWLDLGIDAAGEGGYARELSEAERAQQQQALEDAITKFDIVITTALVPGRPAPRLVTAAAATGMQPGSVVVDLAGETGGNCELTEPGRTIVHHGVTITSPLNLPATMPEHASELYAKNVTALLDLLLTDDGVAPDFTDEIVAASCITRTEGDI</sequence>
<keyword evidence="15" id="KW-0002">3D-structure</keyword>
<dbReference type="GO" id="GO:0005886">
    <property type="term" value="C:plasma membrane"/>
    <property type="evidence" value="ECO:0007669"/>
    <property type="project" value="TreeGrafter"/>
</dbReference>
<evidence type="ECO:0000256" key="2">
    <source>
        <dbReference type="ARBA" id="ARBA00012943"/>
    </source>
</evidence>
<evidence type="ECO:0000256" key="1">
    <source>
        <dbReference type="ARBA" id="ARBA00003943"/>
    </source>
</evidence>
<comment type="function">
    <text evidence="1">The transhydrogenation between NADH and NADP is coupled to respiration and ATP hydrolysis and functions as a proton pump across the membrane.</text>
</comment>
<feature type="domain" description="Alanine dehydrogenase/pyridine nucleotide transhydrogenase N-terminal" evidence="12">
    <location>
        <begin position="5"/>
        <end position="135"/>
    </location>
</feature>
<evidence type="ECO:0000313" key="14">
    <source>
        <dbReference type="Proteomes" id="UP000000757"/>
    </source>
</evidence>
<reference evidence="13 14" key="1">
    <citation type="submission" date="2006-10" db="EMBL/GenBank/DDBJ databases">
        <authorList>
            <person name="Fleischmann R.D."/>
            <person name="Dodson R.J."/>
            <person name="Haft D.H."/>
            <person name="Merkel J.S."/>
            <person name="Nelson W.C."/>
            <person name="Fraser C.M."/>
        </authorList>
    </citation>
    <scope>NUCLEOTIDE SEQUENCE [LARGE SCALE GENOMIC DNA]</scope>
    <source>
        <strain evidence="14">ATCC 700084 / mc(2)155</strain>
    </source>
</reference>
<keyword evidence="14" id="KW-1185">Reference proteome</keyword>
<gene>
    <name evidence="13" type="ordered locus">MSMEG_0152</name>
</gene>
<dbReference type="GO" id="GO:0006740">
    <property type="term" value="P:NADPH regeneration"/>
    <property type="evidence" value="ECO:0007669"/>
    <property type="project" value="TreeGrafter"/>
</dbReference>
<dbReference type="PANTHER" id="PTHR10160">
    <property type="entry name" value="NAD(P) TRANSHYDROGENASE"/>
    <property type="match status" value="1"/>
</dbReference>
<dbReference type="GeneID" id="93455077"/>
<feature type="binding site" evidence="15">
    <location>
        <position position="331"/>
    </location>
    <ligand>
        <name>Ca(2+)</name>
        <dbReference type="ChEBI" id="CHEBI:29108"/>
        <label>3</label>
    </ligand>
</feature>
<dbReference type="CDD" id="cd05304">
    <property type="entry name" value="Rubrum_tdh"/>
    <property type="match status" value="1"/>
</dbReference>
<dbReference type="eggNOG" id="COG3288">
    <property type="taxonomic scope" value="Bacteria"/>
</dbReference>
<keyword evidence="5" id="KW-1278">Translocase</keyword>
<evidence type="ECO:0000313" key="13">
    <source>
        <dbReference type="EMBL" id="ABK71348.1"/>
    </source>
</evidence>
<evidence type="ECO:0000256" key="3">
    <source>
        <dbReference type="ARBA" id="ARBA00022741"/>
    </source>
</evidence>
<keyword evidence="15" id="KW-0106">Calcium</keyword>
<keyword evidence="15" id="KW-0479">Metal-binding</keyword>
<keyword evidence="3" id="KW-0547">Nucleotide-binding</keyword>
<dbReference type="SMR" id="A0QNT0"/>
<feature type="binding site" evidence="15">
    <location>
        <position position="55"/>
    </location>
    <ligand>
        <name>Ca(2+)</name>
        <dbReference type="ChEBI" id="CHEBI:29108"/>
        <label>2</label>
    </ligand>
</feature>
<dbReference type="RefSeq" id="WP_011726703.1">
    <property type="nucleotide sequence ID" value="NC_008596.1"/>
</dbReference>
<dbReference type="GO" id="GO:0008750">
    <property type="term" value="F:proton-translocating NAD(P)+ transhydrogenase activity"/>
    <property type="evidence" value="ECO:0007669"/>
    <property type="project" value="UniProtKB-EC"/>
</dbReference>
<keyword evidence="4" id="KW-0521">NADP</keyword>
<dbReference type="Proteomes" id="UP000000757">
    <property type="component" value="Chromosome"/>
</dbReference>
<dbReference type="EMBL" id="CP000480">
    <property type="protein sequence ID" value="ABK71348.1"/>
    <property type="molecule type" value="Genomic_DNA"/>
</dbReference>
<name>A0QNT0_MYCS2</name>
<dbReference type="NCBIfam" id="NF006942">
    <property type="entry name" value="PRK09424.1"/>
    <property type="match status" value="1"/>
</dbReference>
<reference evidence="15" key="2">
    <citation type="journal article" date="2015" name="Tuberculosis">
        <title>Increasing the structural coverage of tuberculosis drug targets.</title>
        <authorList>
            <person name="Baugh L."/>
            <person name="Phan I."/>
            <person name="Begley D.W."/>
            <person name="Clifton M.C."/>
            <person name="Armour B."/>
            <person name="Dranow D.M."/>
            <person name="Taylor B.M."/>
            <person name="Muruthi M.M."/>
            <person name="Abendroth J."/>
            <person name="Fairman J.W."/>
            <person name="Fox D."/>
            <person name="Dieterich S.H."/>
            <person name="Staker B.L."/>
            <person name="Gardberg A.S."/>
            <person name="Choi R."/>
            <person name="Hewitt S.N."/>
            <person name="Napuli A.J."/>
            <person name="Myers J."/>
            <person name="Barrett L.K."/>
            <person name="Zhang Y."/>
            <person name="Ferrell M."/>
            <person name="Mundt E."/>
            <person name="Thompkins K."/>
            <person name="Tran N."/>
            <person name="Lyons-Abbott S."/>
            <person name="Abramov A."/>
            <person name="Sekar A."/>
            <person name="Serbzhinskiy D."/>
            <person name="Lorimer D."/>
            <person name="Buchko G.W."/>
            <person name="Stacy R."/>
            <person name="Stewart L.J."/>
            <person name="Edwards T.E."/>
            <person name="Van Voorhis W.C."/>
            <person name="Myler P.J."/>
        </authorList>
    </citation>
    <scope>X-RAY CRYSTALLOGRAPHY (1.82 ANGSTROMS) IN COMPLEX WITH CA(2+)</scope>
</reference>
<dbReference type="SMART" id="SM01003">
    <property type="entry name" value="AlaDh_PNT_N"/>
    <property type="match status" value="1"/>
</dbReference>
<dbReference type="SUPFAM" id="SSF52283">
    <property type="entry name" value="Formate/glycerate dehydrogenase catalytic domain-like"/>
    <property type="match status" value="1"/>
</dbReference>
<dbReference type="EvolutionaryTrace" id="A0QNT0"/>
<dbReference type="PDBsum" id="3P2Y"/>
<feature type="binding site" evidence="15">
    <location>
        <position position="65"/>
    </location>
    <ligand>
        <name>Ca(2+)</name>
        <dbReference type="ChEBI" id="CHEBI:29108"/>
        <label>1</label>
    </ligand>
</feature>
<protein>
    <recommendedName>
        <fullName evidence="8">NAD(P) transhydrogenase subunit alpha part 1</fullName>
        <ecNumber evidence="2">7.1.1.1</ecNumber>
    </recommendedName>
    <alternativeName>
        <fullName evidence="10">Nicotinamide nucleotide transhydrogenase subunit alpha 1</fullName>
    </alternativeName>
    <alternativeName>
        <fullName evidence="9">Pyridine nucleotide transhydrogenase subunit alpha 1</fullName>
    </alternativeName>
</protein>
<evidence type="ECO:0000259" key="11">
    <source>
        <dbReference type="SMART" id="SM01002"/>
    </source>
</evidence>
<feature type="binding site" evidence="15">
    <location>
        <position position="1"/>
    </location>
    <ligand>
        <name>Ca(2+)</name>
        <dbReference type="ChEBI" id="CHEBI:29108"/>
        <label>1</label>
    </ligand>
</feature>
<dbReference type="SUPFAM" id="SSF51735">
    <property type="entry name" value="NAD(P)-binding Rossmann-fold domains"/>
    <property type="match status" value="1"/>
</dbReference>
<dbReference type="GO" id="GO:0050661">
    <property type="term" value="F:NADP binding"/>
    <property type="evidence" value="ECO:0007669"/>
    <property type="project" value="TreeGrafter"/>
</dbReference>
<dbReference type="EC" id="7.1.1.1" evidence="2"/>
<dbReference type="Gene3D" id="3.40.50.720">
    <property type="entry name" value="NAD(P)-binding Rossmann-like Domain"/>
    <property type="match status" value="2"/>
</dbReference>
<dbReference type="InterPro" id="IPR007886">
    <property type="entry name" value="AlaDH/PNT_N"/>
</dbReference>
<dbReference type="STRING" id="246196.MSMEG_0152"/>
<evidence type="ECO:0007829" key="15">
    <source>
        <dbReference type="PDB" id="3P2Y"/>
    </source>
</evidence>
<dbReference type="InterPro" id="IPR036291">
    <property type="entry name" value="NAD(P)-bd_dom_sf"/>
</dbReference>
<evidence type="ECO:0000256" key="8">
    <source>
        <dbReference type="ARBA" id="ARBA00071353"/>
    </source>
</evidence>